<accession>A0A180G406</accession>
<proteinExistence type="predicted"/>
<sequence>MISTTKSSNATTTPSPPAQQLHLPFPPLDLPSALPTSKLPVAKRHATPQIIQPPIGCVHIKICAHHAAPLLLQSALVILEQTEILNLFVGVEQANQYYIFSWTGETVGPSPKKNKCPAGPCSGNLRAPIGPSGQAPASSAPSVSSTRSSLSRIVTRKNSEESAGQDEDQQEYEQFARVDAGFLSQYCFTLDADGRPTGTVHPFTPQLLPALIEMAEVTSDLKGGRQQGNHHCAKLGISPPIPMEATCPLA</sequence>
<protein>
    <submittedName>
        <fullName evidence="2 3">Uncharacterized protein</fullName>
    </submittedName>
</protein>
<evidence type="ECO:0000313" key="2">
    <source>
        <dbReference type="EMBL" id="OAV87374.1"/>
    </source>
</evidence>
<reference evidence="2" key="1">
    <citation type="submission" date="2009-11" db="EMBL/GenBank/DDBJ databases">
        <authorList>
            <consortium name="The Broad Institute Genome Sequencing Platform"/>
            <person name="Ward D."/>
            <person name="Feldgarden M."/>
            <person name="Earl A."/>
            <person name="Young S.K."/>
            <person name="Zeng Q."/>
            <person name="Koehrsen M."/>
            <person name="Alvarado L."/>
            <person name="Berlin A."/>
            <person name="Bochicchio J."/>
            <person name="Borenstein D."/>
            <person name="Chapman S.B."/>
            <person name="Chen Z."/>
            <person name="Engels R."/>
            <person name="Freedman E."/>
            <person name="Gellesch M."/>
            <person name="Goldberg J."/>
            <person name="Griggs A."/>
            <person name="Gujja S."/>
            <person name="Heilman E."/>
            <person name="Heiman D."/>
            <person name="Hepburn T."/>
            <person name="Howarth C."/>
            <person name="Jen D."/>
            <person name="Larson L."/>
            <person name="Lewis B."/>
            <person name="Mehta T."/>
            <person name="Park D."/>
            <person name="Pearson M."/>
            <person name="Roberts A."/>
            <person name="Saif S."/>
            <person name="Shea T."/>
            <person name="Shenoy N."/>
            <person name="Sisk P."/>
            <person name="Stolte C."/>
            <person name="Sykes S."/>
            <person name="Thomson T."/>
            <person name="Walk T."/>
            <person name="White J."/>
            <person name="Yandava C."/>
            <person name="Izard J."/>
            <person name="Baranova O.V."/>
            <person name="Blanton J.M."/>
            <person name="Tanner A.C."/>
            <person name="Dewhirst F.E."/>
            <person name="Haas B."/>
            <person name="Nusbaum C."/>
            <person name="Birren B."/>
        </authorList>
    </citation>
    <scope>NUCLEOTIDE SEQUENCE [LARGE SCALE GENOMIC DNA]</scope>
    <source>
        <strain evidence="2">1-1 BBBD Race 1</strain>
    </source>
</reference>
<evidence type="ECO:0000313" key="4">
    <source>
        <dbReference type="Proteomes" id="UP000005240"/>
    </source>
</evidence>
<dbReference type="STRING" id="630390.A0A180G406"/>
<dbReference type="OrthoDB" id="191150at2759"/>
<reference evidence="3" key="4">
    <citation type="submission" date="2025-05" db="UniProtKB">
        <authorList>
            <consortium name="EnsemblFungi"/>
        </authorList>
    </citation>
    <scope>IDENTIFICATION</scope>
    <source>
        <strain evidence="3">isolate 1-1 / race 1 (BBBD)</strain>
    </source>
</reference>
<feature type="region of interest" description="Disordered" evidence="1">
    <location>
        <begin position="125"/>
        <end position="170"/>
    </location>
</feature>
<dbReference type="AlphaFoldDB" id="A0A180G406"/>
<feature type="compositionally biased region" description="Low complexity" evidence="1">
    <location>
        <begin position="127"/>
        <end position="153"/>
    </location>
</feature>
<reference evidence="3 4" key="3">
    <citation type="journal article" date="2017" name="G3 (Bethesda)">
        <title>Comparative analysis highlights variable genome content of wheat rusts and divergence of the mating loci.</title>
        <authorList>
            <person name="Cuomo C.A."/>
            <person name="Bakkeren G."/>
            <person name="Khalil H.B."/>
            <person name="Panwar V."/>
            <person name="Joly D."/>
            <person name="Linning R."/>
            <person name="Sakthikumar S."/>
            <person name="Song X."/>
            <person name="Adiconis X."/>
            <person name="Fan L."/>
            <person name="Goldberg J.M."/>
            <person name="Levin J.Z."/>
            <person name="Young S."/>
            <person name="Zeng Q."/>
            <person name="Anikster Y."/>
            <person name="Bruce M."/>
            <person name="Wang M."/>
            <person name="Yin C."/>
            <person name="McCallum B."/>
            <person name="Szabo L.J."/>
            <person name="Hulbert S."/>
            <person name="Chen X."/>
            <person name="Fellers J.P."/>
        </authorList>
    </citation>
    <scope>NUCLEOTIDE SEQUENCE</scope>
    <source>
        <strain evidence="3">isolate 1-1 / race 1 (BBBD)</strain>
        <strain evidence="4">Isolate 1-1 / race 1 (BBBD)</strain>
    </source>
</reference>
<evidence type="ECO:0000256" key="1">
    <source>
        <dbReference type="SAM" id="MobiDB-lite"/>
    </source>
</evidence>
<dbReference type="EnsemblFungi" id="PTTG_29455-t43_1">
    <property type="protein sequence ID" value="PTTG_29455-t43_1-p1"/>
    <property type="gene ID" value="PTTG_29455"/>
</dbReference>
<feature type="region of interest" description="Disordered" evidence="1">
    <location>
        <begin position="1"/>
        <end position="22"/>
    </location>
</feature>
<dbReference type="EMBL" id="ADAS02000439">
    <property type="protein sequence ID" value="OAV87374.1"/>
    <property type="molecule type" value="Genomic_DNA"/>
</dbReference>
<feature type="compositionally biased region" description="Polar residues" evidence="1">
    <location>
        <begin position="1"/>
        <end position="13"/>
    </location>
</feature>
<gene>
    <name evidence="2" type="ORF">PTTG_29455</name>
</gene>
<keyword evidence="4" id="KW-1185">Reference proteome</keyword>
<organism evidence="2">
    <name type="scientific">Puccinia triticina (isolate 1-1 / race 1 (BBBD))</name>
    <name type="common">Brown leaf rust fungus</name>
    <dbReference type="NCBI Taxonomy" id="630390"/>
    <lineage>
        <taxon>Eukaryota</taxon>
        <taxon>Fungi</taxon>
        <taxon>Dikarya</taxon>
        <taxon>Basidiomycota</taxon>
        <taxon>Pucciniomycotina</taxon>
        <taxon>Pucciniomycetes</taxon>
        <taxon>Pucciniales</taxon>
        <taxon>Pucciniaceae</taxon>
        <taxon>Puccinia</taxon>
    </lineage>
</organism>
<dbReference type="VEuPathDB" id="FungiDB:PTTG_29455"/>
<evidence type="ECO:0000313" key="3">
    <source>
        <dbReference type="EnsemblFungi" id="PTTG_29455-t43_1-p1"/>
    </source>
</evidence>
<reference evidence="2" key="2">
    <citation type="submission" date="2016-05" db="EMBL/GenBank/DDBJ databases">
        <title>Comparative analysis highlights variable genome content of wheat rusts and divergence of the mating loci.</title>
        <authorList>
            <person name="Cuomo C.A."/>
            <person name="Bakkeren G."/>
            <person name="Szabo L."/>
            <person name="Khalil H."/>
            <person name="Joly D."/>
            <person name="Goldberg J."/>
            <person name="Young S."/>
            <person name="Zeng Q."/>
            <person name="Fellers J."/>
        </authorList>
    </citation>
    <scope>NUCLEOTIDE SEQUENCE [LARGE SCALE GENOMIC DNA]</scope>
    <source>
        <strain evidence="2">1-1 BBBD Race 1</strain>
    </source>
</reference>
<dbReference type="Proteomes" id="UP000005240">
    <property type="component" value="Unassembled WGS sequence"/>
</dbReference>
<name>A0A180G406_PUCT1</name>